<dbReference type="EMBL" id="JBHSQK010000026">
    <property type="protein sequence ID" value="MFC5949028.1"/>
    <property type="molecule type" value="Genomic_DNA"/>
</dbReference>
<evidence type="ECO:0000313" key="3">
    <source>
        <dbReference type="Proteomes" id="UP001596119"/>
    </source>
</evidence>
<name>A0ABW1I5U0_9PSEU</name>
<evidence type="ECO:0000256" key="1">
    <source>
        <dbReference type="SAM" id="MobiDB-lite"/>
    </source>
</evidence>
<proteinExistence type="predicted"/>
<organism evidence="2 3">
    <name type="scientific">Pseudonocardia lutea</name>
    <dbReference type="NCBI Taxonomy" id="2172015"/>
    <lineage>
        <taxon>Bacteria</taxon>
        <taxon>Bacillati</taxon>
        <taxon>Actinomycetota</taxon>
        <taxon>Actinomycetes</taxon>
        <taxon>Pseudonocardiales</taxon>
        <taxon>Pseudonocardiaceae</taxon>
        <taxon>Pseudonocardia</taxon>
    </lineage>
</organism>
<gene>
    <name evidence="2" type="ORF">ACFQH9_12175</name>
</gene>
<keyword evidence="3" id="KW-1185">Reference proteome</keyword>
<accession>A0ABW1I5U0</accession>
<dbReference type="Proteomes" id="UP001596119">
    <property type="component" value="Unassembled WGS sequence"/>
</dbReference>
<dbReference type="RefSeq" id="WP_379566108.1">
    <property type="nucleotide sequence ID" value="NZ_JBHSQK010000026.1"/>
</dbReference>
<sequence length="42" mass="4213">MLGLVVTTVAQCMYVDSYSSAVDAGAAPEPSPGGGLEIAERV</sequence>
<reference evidence="3" key="1">
    <citation type="journal article" date="2019" name="Int. J. Syst. Evol. Microbiol.">
        <title>The Global Catalogue of Microorganisms (GCM) 10K type strain sequencing project: providing services to taxonomists for standard genome sequencing and annotation.</title>
        <authorList>
            <consortium name="The Broad Institute Genomics Platform"/>
            <consortium name="The Broad Institute Genome Sequencing Center for Infectious Disease"/>
            <person name="Wu L."/>
            <person name="Ma J."/>
        </authorList>
    </citation>
    <scope>NUCLEOTIDE SEQUENCE [LARGE SCALE GENOMIC DNA]</scope>
    <source>
        <strain evidence="3">CGMCC 4.7397</strain>
    </source>
</reference>
<protein>
    <submittedName>
        <fullName evidence="2">Uncharacterized protein</fullName>
    </submittedName>
</protein>
<evidence type="ECO:0000313" key="2">
    <source>
        <dbReference type="EMBL" id="MFC5949028.1"/>
    </source>
</evidence>
<feature type="region of interest" description="Disordered" evidence="1">
    <location>
        <begin position="22"/>
        <end position="42"/>
    </location>
</feature>
<comment type="caution">
    <text evidence="2">The sequence shown here is derived from an EMBL/GenBank/DDBJ whole genome shotgun (WGS) entry which is preliminary data.</text>
</comment>